<dbReference type="GO" id="GO:0006355">
    <property type="term" value="P:regulation of DNA-templated transcription"/>
    <property type="evidence" value="ECO:0007669"/>
    <property type="project" value="UniProtKB-UniRule"/>
</dbReference>
<name>A0A1M4XM90_9LACT</name>
<dbReference type="InterPro" id="IPR007759">
    <property type="entry name" value="Asxl_HARE-HTH"/>
</dbReference>
<gene>
    <name evidence="6" type="primary">rpoE</name>
    <name evidence="9" type="ORF">SAMN02745249_01478</name>
</gene>
<protein>
    <recommendedName>
        <fullName evidence="6">Probable DNA-directed RNA polymerase subunit delta</fullName>
    </recommendedName>
    <alternativeName>
        <fullName evidence="6">RNAP delta factor</fullName>
    </alternativeName>
</protein>
<evidence type="ECO:0000256" key="4">
    <source>
        <dbReference type="ARBA" id="ARBA00022695"/>
    </source>
</evidence>
<dbReference type="Pfam" id="PF05066">
    <property type="entry name" value="HARE-HTH"/>
    <property type="match status" value="1"/>
</dbReference>
<dbReference type="RefSeq" id="WP_073298224.1">
    <property type="nucleotide sequence ID" value="NZ_FQUF01000022.1"/>
</dbReference>
<dbReference type="NCBIfam" id="TIGR04567">
    <property type="entry name" value="RNAP_delt_lowGC"/>
    <property type="match status" value="1"/>
</dbReference>
<feature type="compositionally biased region" description="Acidic residues" evidence="7">
    <location>
        <begin position="140"/>
        <end position="171"/>
    </location>
</feature>
<evidence type="ECO:0000256" key="1">
    <source>
        <dbReference type="ARBA" id="ARBA00009828"/>
    </source>
</evidence>
<evidence type="ECO:0000256" key="2">
    <source>
        <dbReference type="ARBA" id="ARBA00022478"/>
    </source>
</evidence>
<dbReference type="STRING" id="1121025.SAMN02745249_01478"/>
<dbReference type="EMBL" id="FQUF01000022">
    <property type="protein sequence ID" value="SHE94589.1"/>
    <property type="molecule type" value="Genomic_DNA"/>
</dbReference>
<dbReference type="PROSITE" id="PS51913">
    <property type="entry name" value="HTH_HARE"/>
    <property type="match status" value="1"/>
</dbReference>
<dbReference type="GO" id="GO:0006351">
    <property type="term" value="P:DNA-templated transcription"/>
    <property type="evidence" value="ECO:0007669"/>
    <property type="project" value="InterPro"/>
</dbReference>
<keyword evidence="10" id="KW-1185">Reference proteome</keyword>
<sequence>MKLKQFKGDHIDELAMIDVAKAVLEEKGEVMDFNDILLEVSNFIELNEEEMNKRMPQFYTDINVDGEFISLGENSWGLRTWYPVDSINEVLTHENDEADIIPQISSDGFDDYDDLALEDEFKEELDENEEDTDTTKDETYVDIDGDGTVENLDDYQENMDELDTDDSEMDDLAIVDDDDLLDEEMDDDEF</sequence>
<evidence type="ECO:0000256" key="5">
    <source>
        <dbReference type="ARBA" id="ARBA00023163"/>
    </source>
</evidence>
<dbReference type="InterPro" id="IPR038087">
    <property type="entry name" value="RNAP_delta_N_dom_sf"/>
</dbReference>
<evidence type="ECO:0000313" key="10">
    <source>
        <dbReference type="Proteomes" id="UP000184128"/>
    </source>
</evidence>
<dbReference type="HAMAP" id="MF_00357">
    <property type="entry name" value="RNApol_bact_RpoE"/>
    <property type="match status" value="1"/>
</dbReference>
<evidence type="ECO:0000256" key="7">
    <source>
        <dbReference type="SAM" id="MobiDB-lite"/>
    </source>
</evidence>
<accession>A0A1M4XM90</accession>
<evidence type="ECO:0000256" key="6">
    <source>
        <dbReference type="HAMAP-Rule" id="MF_00357"/>
    </source>
</evidence>
<keyword evidence="5 6" id="KW-0804">Transcription</keyword>
<keyword evidence="4 6" id="KW-0548">Nucleotidyltransferase</keyword>
<evidence type="ECO:0000256" key="3">
    <source>
        <dbReference type="ARBA" id="ARBA00022679"/>
    </source>
</evidence>
<dbReference type="AlphaFoldDB" id="A0A1M4XM90"/>
<dbReference type="GO" id="GO:0003899">
    <property type="term" value="F:DNA-directed RNA polymerase activity"/>
    <property type="evidence" value="ECO:0007669"/>
    <property type="project" value="UniProtKB-UniRule"/>
</dbReference>
<reference evidence="10" key="1">
    <citation type="submission" date="2016-11" db="EMBL/GenBank/DDBJ databases">
        <authorList>
            <person name="Varghese N."/>
            <person name="Submissions S."/>
        </authorList>
    </citation>
    <scope>NUCLEOTIDE SEQUENCE [LARGE SCALE GENOMIC DNA]</scope>
    <source>
        <strain evidence="10">DSM 15692</strain>
    </source>
</reference>
<evidence type="ECO:0000313" key="9">
    <source>
        <dbReference type="EMBL" id="SHE94589.1"/>
    </source>
</evidence>
<dbReference type="InterPro" id="IPR029757">
    <property type="entry name" value="RpoE"/>
</dbReference>
<feature type="compositionally biased region" description="Acidic residues" evidence="7">
    <location>
        <begin position="123"/>
        <end position="132"/>
    </location>
</feature>
<comment type="similarity">
    <text evidence="1 6">Belongs to the RpoE family.</text>
</comment>
<dbReference type="Proteomes" id="UP000184128">
    <property type="component" value="Unassembled WGS sequence"/>
</dbReference>
<feature type="domain" description="HTH HARE-type" evidence="8">
    <location>
        <begin position="14"/>
        <end position="81"/>
    </location>
</feature>
<evidence type="ECO:0000259" key="8">
    <source>
        <dbReference type="PROSITE" id="PS51913"/>
    </source>
</evidence>
<keyword evidence="2 6" id="KW-0240">DNA-directed RNA polymerase</keyword>
<dbReference type="GO" id="GO:0000428">
    <property type="term" value="C:DNA-directed RNA polymerase complex"/>
    <property type="evidence" value="ECO:0007669"/>
    <property type="project" value="UniProtKB-KW"/>
</dbReference>
<feature type="region of interest" description="Disordered" evidence="7">
    <location>
        <begin position="123"/>
        <end position="171"/>
    </location>
</feature>
<dbReference type="Gene3D" id="1.10.10.1250">
    <property type="entry name" value="RNA polymerase, subunit delta, N-terminal domain"/>
    <property type="match status" value="1"/>
</dbReference>
<organism evidence="9 10">
    <name type="scientific">Atopostipes suicloacalis DSM 15692</name>
    <dbReference type="NCBI Taxonomy" id="1121025"/>
    <lineage>
        <taxon>Bacteria</taxon>
        <taxon>Bacillati</taxon>
        <taxon>Bacillota</taxon>
        <taxon>Bacilli</taxon>
        <taxon>Lactobacillales</taxon>
        <taxon>Carnobacteriaceae</taxon>
        <taxon>Atopostipes</taxon>
    </lineage>
</organism>
<keyword evidence="3 6" id="KW-0808">Transferase</keyword>
<comment type="subunit">
    <text evidence="6">RNAP is composed of a core of 2 alpha, a beta and a beta' subunits. The core is associated with a delta subunit and one of several sigma factors.</text>
</comment>
<comment type="function">
    <text evidence="6">Participates in both the initiation and recycling phases of transcription. In the presence of the delta subunit, RNAP displays an increased specificity of transcription, a decreased affinity for nucleic acids, and an increased efficiency of RNA synthesis because of enhanced recycling.</text>
</comment>
<proteinExistence type="inferred from homology"/>